<dbReference type="InterPro" id="IPR013096">
    <property type="entry name" value="Cupin_2"/>
</dbReference>
<dbReference type="PANTHER" id="PTHR36114">
    <property type="entry name" value="16.7 KDA PROTEIN IN WHIE LOCUS"/>
    <property type="match status" value="1"/>
</dbReference>
<keyword evidence="3" id="KW-1185">Reference proteome</keyword>
<protein>
    <submittedName>
        <fullName evidence="2">Cupin domain-containing protein</fullName>
    </submittedName>
</protein>
<dbReference type="InterPro" id="IPR052044">
    <property type="entry name" value="PKS_Associated_Protein"/>
</dbReference>
<dbReference type="RefSeq" id="WP_185661439.1">
    <property type="nucleotide sequence ID" value="NZ_CAWPOO010000013.1"/>
</dbReference>
<dbReference type="PANTHER" id="PTHR36114:SF1">
    <property type="entry name" value="16.7 KDA PROTEIN IN WHIE LOCUS"/>
    <property type="match status" value="1"/>
</dbReference>
<dbReference type="InterPro" id="IPR014710">
    <property type="entry name" value="RmlC-like_jellyroll"/>
</dbReference>
<evidence type="ECO:0000313" key="3">
    <source>
        <dbReference type="Proteomes" id="UP000526501"/>
    </source>
</evidence>
<evidence type="ECO:0000313" key="2">
    <source>
        <dbReference type="EMBL" id="MBC2607563.1"/>
    </source>
</evidence>
<organism evidence="2 3">
    <name type="scientific">Pelagicoccus albus</name>
    <dbReference type="NCBI Taxonomy" id="415222"/>
    <lineage>
        <taxon>Bacteria</taxon>
        <taxon>Pseudomonadati</taxon>
        <taxon>Verrucomicrobiota</taxon>
        <taxon>Opitutia</taxon>
        <taxon>Puniceicoccales</taxon>
        <taxon>Pelagicoccaceae</taxon>
        <taxon>Pelagicoccus</taxon>
    </lineage>
</organism>
<feature type="domain" description="Cupin type-2" evidence="1">
    <location>
        <begin position="40"/>
        <end position="96"/>
    </location>
</feature>
<dbReference type="CDD" id="cd02226">
    <property type="entry name" value="cupin_YdbB-like"/>
    <property type="match status" value="1"/>
</dbReference>
<dbReference type="EMBL" id="JACHVC010000013">
    <property type="protein sequence ID" value="MBC2607563.1"/>
    <property type="molecule type" value="Genomic_DNA"/>
</dbReference>
<dbReference type="Proteomes" id="UP000526501">
    <property type="component" value="Unassembled WGS sequence"/>
</dbReference>
<dbReference type="SUPFAM" id="SSF51182">
    <property type="entry name" value="RmlC-like cupins"/>
    <property type="match status" value="1"/>
</dbReference>
<comment type="caution">
    <text evidence="2">The sequence shown here is derived from an EMBL/GenBank/DDBJ whole genome shotgun (WGS) entry which is preliminary data.</text>
</comment>
<reference evidence="2 3" key="1">
    <citation type="submission" date="2020-07" db="EMBL/GenBank/DDBJ databases">
        <authorList>
            <person name="Feng X."/>
        </authorList>
    </citation>
    <scope>NUCLEOTIDE SEQUENCE [LARGE SCALE GENOMIC DNA]</scope>
    <source>
        <strain evidence="2 3">JCM23202</strain>
    </source>
</reference>
<dbReference type="Gene3D" id="2.60.120.10">
    <property type="entry name" value="Jelly Rolls"/>
    <property type="match status" value="1"/>
</dbReference>
<dbReference type="InterPro" id="IPR011051">
    <property type="entry name" value="RmlC_Cupin_sf"/>
</dbReference>
<accession>A0A7X1E9U6</accession>
<name>A0A7X1E9U6_9BACT</name>
<sequence length="124" mass="14260">MDNRVVSLKDKASKLEETWSPRVIGEVNDFYAKVAKLRGNFAWHKHDEEDELFLVISGSLKIELEDGAVELKEGEMYVVPRGEMHNPIAEEECSVLLFERKSTKHTGDLKIARTKSEEDQLRPF</sequence>
<dbReference type="AlphaFoldDB" id="A0A7X1E9U6"/>
<gene>
    <name evidence="2" type="ORF">H5P27_16035</name>
</gene>
<evidence type="ECO:0000259" key="1">
    <source>
        <dbReference type="Pfam" id="PF07883"/>
    </source>
</evidence>
<proteinExistence type="predicted"/>
<dbReference type="Pfam" id="PF07883">
    <property type="entry name" value="Cupin_2"/>
    <property type="match status" value="1"/>
</dbReference>